<reference evidence="6" key="1">
    <citation type="submission" date="2021-01" db="EMBL/GenBank/DDBJ databases">
        <authorList>
            <consortium name="Genoscope - CEA"/>
            <person name="William W."/>
        </authorList>
    </citation>
    <scope>NUCLEOTIDE SEQUENCE</scope>
</reference>
<name>A0A8S1QZ81_9CILI</name>
<evidence type="ECO:0000256" key="3">
    <source>
        <dbReference type="SAM" id="Phobius"/>
    </source>
</evidence>
<dbReference type="Proteomes" id="UP000692954">
    <property type="component" value="Unassembled WGS sequence"/>
</dbReference>
<feature type="transmembrane region" description="Helical" evidence="3">
    <location>
        <begin position="89"/>
        <end position="111"/>
    </location>
</feature>
<comment type="caution">
    <text evidence="6">The sequence shown here is derived from an EMBL/GenBank/DDBJ whole genome shotgun (WGS) entry which is preliminary data.</text>
</comment>
<keyword evidence="3" id="KW-0472">Membrane</keyword>
<evidence type="ECO:0000313" key="7">
    <source>
        <dbReference type="Proteomes" id="UP000692954"/>
    </source>
</evidence>
<feature type="domain" description="Histidine kinase" evidence="4">
    <location>
        <begin position="303"/>
        <end position="532"/>
    </location>
</feature>
<sequence length="798" mass="92114">MKIFISLITTQIISTIIAFTEFEEPKEIIALALELTGILVLLLLKKYNISELLQRAILLSQAILIFVLMPDSQYKYFTGAYHIIVRLTAYQQISQMLMLEWTALLLTVFIFGTSIEIHEIFRSIFSCIGLLIIQGFNVYAQFEKDRKKPEIMIYSKVQYTGIDSNVRSLNDRITDPNYYVLHLDDQYNVMGFQKQSQTLQNLENGLQSILNDLIINKIDQKSKSILQWKSSGCSLQNLLDQVRANRIPMVIQILDYSHPQLNNHFIKIIYQNDFQIQFLELEERDRYQKQKYIFVILKQLLSTMSHEFGTSLNYLLAIAQVAIEKYTDSDLLSYFMPIKSMGLIMHNFVLDMVDYNNIQGKRLELQLEKIDINQLLEEVMNIFFHTLQQKGLKITYEIFLAEKTILTDGRRLKQILITLIQNAQKFTFSGGIKIIVKSIEQNKYVQFEIQDSGIGMTRSEIDNLTEMLKYDYKQEKKISKNTAGFGLGSFLCNKIAMSLSNLKYEEGGGIRYYSEQQEIRGTKVVFKIVNEPFNLSFTMTSPQDNSSGILKIGKNAVIDVKQSQIEFGLSGLKNPLTKKFSSVMVPKVNSFHDDPIKEHFMTKITTKDKLGGSLFGIQMQHTKRDQDSINDETNEEDYQKRLQFQNIRLSTQPQYNKSSKQSSYDDEIDNVIVNCNCKSILIVDDEMINILGLQLMLKSFNLESDSSYNGQEALLKLENAHCLYNFIFMDINMPIMDGFAATKAILEKYKKDAPIIIACTAFTDSETKQFCYEIGMSHYINKPVNKNELQKLLCYLIN</sequence>
<dbReference type="SMART" id="SM00387">
    <property type="entry name" value="HATPase_c"/>
    <property type="match status" value="1"/>
</dbReference>
<dbReference type="InterPro" id="IPR003594">
    <property type="entry name" value="HATPase_dom"/>
</dbReference>
<feature type="transmembrane region" description="Helical" evidence="3">
    <location>
        <begin position="123"/>
        <end position="142"/>
    </location>
</feature>
<dbReference type="GO" id="GO:0000160">
    <property type="term" value="P:phosphorelay signal transduction system"/>
    <property type="evidence" value="ECO:0007669"/>
    <property type="project" value="InterPro"/>
</dbReference>
<dbReference type="PANTHER" id="PTHR43719:SF28">
    <property type="entry name" value="PEROXIDE STRESS-ACTIVATED HISTIDINE KINASE MAK1-RELATED"/>
    <property type="match status" value="1"/>
</dbReference>
<evidence type="ECO:0000259" key="5">
    <source>
        <dbReference type="PROSITE" id="PS50110"/>
    </source>
</evidence>
<dbReference type="InterPro" id="IPR001789">
    <property type="entry name" value="Sig_transdc_resp-reg_receiver"/>
</dbReference>
<dbReference type="AlphaFoldDB" id="A0A8S1QZ81"/>
<protein>
    <submittedName>
        <fullName evidence="6">Uncharacterized protein</fullName>
    </submittedName>
</protein>
<keyword evidence="3" id="KW-1133">Transmembrane helix</keyword>
<feature type="transmembrane region" description="Helical" evidence="3">
    <location>
        <begin position="28"/>
        <end position="45"/>
    </location>
</feature>
<keyword evidence="3" id="KW-0812">Transmembrane</keyword>
<dbReference type="Pfam" id="PF02518">
    <property type="entry name" value="HATPase_c"/>
    <property type="match status" value="1"/>
</dbReference>
<dbReference type="InterPro" id="IPR005467">
    <property type="entry name" value="His_kinase_dom"/>
</dbReference>
<accession>A0A8S1QZ81</accession>
<feature type="domain" description="Response regulatory" evidence="5">
    <location>
        <begin position="679"/>
        <end position="797"/>
    </location>
</feature>
<dbReference type="OrthoDB" id="21225at2759"/>
<organism evidence="6 7">
    <name type="scientific">Paramecium sonneborni</name>
    <dbReference type="NCBI Taxonomy" id="65129"/>
    <lineage>
        <taxon>Eukaryota</taxon>
        <taxon>Sar</taxon>
        <taxon>Alveolata</taxon>
        <taxon>Ciliophora</taxon>
        <taxon>Intramacronucleata</taxon>
        <taxon>Oligohymenophorea</taxon>
        <taxon>Peniculida</taxon>
        <taxon>Parameciidae</taxon>
        <taxon>Paramecium</taxon>
    </lineage>
</organism>
<evidence type="ECO:0000256" key="1">
    <source>
        <dbReference type="ARBA" id="ARBA00022553"/>
    </source>
</evidence>
<dbReference type="PROSITE" id="PS50110">
    <property type="entry name" value="RESPONSE_REGULATORY"/>
    <property type="match status" value="1"/>
</dbReference>
<dbReference type="Pfam" id="PF00072">
    <property type="entry name" value="Response_reg"/>
    <property type="match status" value="1"/>
</dbReference>
<evidence type="ECO:0000313" key="6">
    <source>
        <dbReference type="EMBL" id="CAD8120344.1"/>
    </source>
</evidence>
<dbReference type="InterPro" id="IPR050956">
    <property type="entry name" value="2C_system_His_kinase"/>
</dbReference>
<dbReference type="CDD" id="cd17546">
    <property type="entry name" value="REC_hyHK_CKI1_RcsC-like"/>
    <property type="match status" value="1"/>
</dbReference>
<evidence type="ECO:0000256" key="2">
    <source>
        <dbReference type="PROSITE-ProRule" id="PRU00169"/>
    </source>
</evidence>
<keyword evidence="1 2" id="KW-0597">Phosphoprotein</keyword>
<dbReference type="PANTHER" id="PTHR43719">
    <property type="entry name" value="TWO-COMPONENT HISTIDINE KINASE"/>
    <property type="match status" value="1"/>
</dbReference>
<proteinExistence type="predicted"/>
<dbReference type="SMART" id="SM00448">
    <property type="entry name" value="REC"/>
    <property type="match status" value="1"/>
</dbReference>
<keyword evidence="7" id="KW-1185">Reference proteome</keyword>
<gene>
    <name evidence="6" type="ORF">PSON_ATCC_30995.1.T1250161</name>
</gene>
<feature type="transmembrane region" description="Helical" evidence="3">
    <location>
        <begin position="52"/>
        <end position="69"/>
    </location>
</feature>
<feature type="modified residue" description="4-aspartylphosphate" evidence="2">
    <location>
        <position position="730"/>
    </location>
</feature>
<evidence type="ECO:0000259" key="4">
    <source>
        <dbReference type="PROSITE" id="PS50109"/>
    </source>
</evidence>
<dbReference type="EMBL" id="CAJJDN010000125">
    <property type="protein sequence ID" value="CAD8120344.1"/>
    <property type="molecule type" value="Genomic_DNA"/>
</dbReference>
<dbReference type="PROSITE" id="PS50109">
    <property type="entry name" value="HIS_KIN"/>
    <property type="match status" value="1"/>
</dbReference>